<sequence>MLDYFTIAKRYYDLGIYGKEEVATFVQYGKITEEQYQEITSETYNVA</sequence>
<dbReference type="OrthoDB" id="1925295at2"/>
<dbReference type="RefSeq" id="WP_081846946.1">
    <property type="nucleotide sequence ID" value="NZ_JJRY01000001.1"/>
</dbReference>
<proteinExistence type="predicted"/>
<evidence type="ECO:0000313" key="2">
    <source>
        <dbReference type="Proteomes" id="UP000027936"/>
    </source>
</evidence>
<reference evidence="1 2" key="1">
    <citation type="submission" date="2014-04" db="EMBL/GenBank/DDBJ databases">
        <title>Draft genome sequence of Bacillus azotoformans MEV2011, a (co-) denitrifying strain unable to grow in the presence of oxygen.</title>
        <authorList>
            <person name="Nielsen M."/>
            <person name="Schreiber L."/>
            <person name="Finster K."/>
            <person name="Schramm A."/>
        </authorList>
    </citation>
    <scope>NUCLEOTIDE SEQUENCE [LARGE SCALE GENOMIC DNA]</scope>
    <source>
        <strain evidence="1 2">MEV2011</strain>
    </source>
</reference>
<name>A0A072NR35_SCHAZ</name>
<dbReference type="EMBL" id="JJRY01000001">
    <property type="protein sequence ID" value="KEF40109.1"/>
    <property type="molecule type" value="Genomic_DNA"/>
</dbReference>
<organism evidence="1 2">
    <name type="scientific">Schinkia azotoformans MEV2011</name>
    <dbReference type="NCBI Taxonomy" id="1348973"/>
    <lineage>
        <taxon>Bacteria</taxon>
        <taxon>Bacillati</taxon>
        <taxon>Bacillota</taxon>
        <taxon>Bacilli</taxon>
        <taxon>Bacillales</taxon>
        <taxon>Bacillaceae</taxon>
        <taxon>Calidifontibacillus/Schinkia group</taxon>
        <taxon>Schinkia</taxon>
    </lineage>
</organism>
<evidence type="ECO:0000313" key="1">
    <source>
        <dbReference type="EMBL" id="KEF40109.1"/>
    </source>
</evidence>
<dbReference type="NCBIfam" id="TIGR01669">
    <property type="entry name" value="phage_XkdX"/>
    <property type="match status" value="1"/>
</dbReference>
<dbReference type="Pfam" id="PF09693">
    <property type="entry name" value="Phage_XkdX"/>
    <property type="match status" value="1"/>
</dbReference>
<protein>
    <submittedName>
        <fullName evidence="1">Phage uncharacterized protein, XkdX family</fullName>
    </submittedName>
</protein>
<comment type="caution">
    <text evidence="1">The sequence shown here is derived from an EMBL/GenBank/DDBJ whole genome shotgun (WGS) entry which is preliminary data.</text>
</comment>
<accession>A0A072NR35</accession>
<gene>
    <name evidence="1" type="ORF">M670_00124</name>
</gene>
<dbReference type="Proteomes" id="UP000027936">
    <property type="component" value="Unassembled WGS sequence"/>
</dbReference>
<dbReference type="PATRIC" id="fig|1348973.3.peg.118"/>
<dbReference type="AlphaFoldDB" id="A0A072NR35"/>
<dbReference type="InterPro" id="IPR010022">
    <property type="entry name" value="XkdX"/>
</dbReference>